<dbReference type="Proteomes" id="UP001057455">
    <property type="component" value="Unassembled WGS sequence"/>
</dbReference>
<evidence type="ECO:0000256" key="1">
    <source>
        <dbReference type="SAM" id="MobiDB-lite"/>
    </source>
</evidence>
<feature type="region of interest" description="Disordered" evidence="1">
    <location>
        <begin position="109"/>
        <end position="188"/>
    </location>
</feature>
<keyword evidence="3" id="KW-1185">Reference proteome</keyword>
<dbReference type="EMBL" id="BLIY01000006">
    <property type="protein sequence ID" value="GFE53196.1"/>
    <property type="molecule type" value="Genomic_DNA"/>
</dbReference>
<sequence>MAFNQGPVGDYLSKECLTLFHYYLGNIRASTSTCTSEKLYKRLVKYGCSFHVPDDEDVPGSKVLLGELLLAGYIERCGYGNSEKQLFSHLQEACLHPLALDIRTIQRPQQNTVEVTSPTRRSQRRRKSTKLEDVEYLYSQHDETSTAKLNNNPETPINTESIDIPDGGTSSITGVYTEGSDNDAKLNRHPPRKVRKLVHTDGAGSSSTNDVNGGKHLELDNNICSKSPEGILSAIGQAMTTVRPWDNGKNVDKLKPDGALIWNSRLATIFTVVAGIEGISDVTHCGECSSLVSELCSSFPWNLRYLLRLLKRFEDLEAVQGHLFQSLSMLYHNADALMGTFYAHMQKGLVYAHEISEQISGDSDTLTRVFLGWLSDVRIHYFIDPFIRVRMHQLLFNAIMKLVPYKEPQLLGMQYLHAFRDASISFMLGSVVHVLDEVCSAKKLSLDAYTSRGVHYAYRFNTRLQHLACMMDTYIQYVSSFAMMLDEAAALQFWTVVSPLLANDDIRRWIATIDFQKYRGEDYLMQCRMAVFILYLIVLNHQQPFLRSEDIRFMRKFHCLPWVSAIRFCCEDSVMNHMVGPLTSALVQCMGEGLLINLSTGETLATTLDHVMSDLLQPYMEPIGYRALKLQKIRELHRSTVFTPLNILCQKITTSLVGRSGRNETVSGLRYYTVANLIPLLYASSEYIEGVNVMDLAPHNKVIADSGKQTIQSQWVLSELNMLYSLESTLFDCALLDSIIYNHVLGEITMTQYNEVGLMLFNDEKELDDIQAHISSNYIALQQNPINVLLRMPSNAVMALFVLRPFCNMLIQLFYSLYKYVCYGFPTLGAQRKINLEPGHINSLQEAAALNVVLDMMADTIPRSIEMNIKSFIEILTSKSTFNDDVIAFSGLPFKDIVSSVHCGVADNKTFEKVTDRFVASVETMLKRTNENLGGIDGVRVNRDYEIPVVCLEPYSVGDVAMYHLYTVMLHVLDMPQLSKEPIDLAEDTNAQRIIRVVTTFWSCLQVASTNTVLRDFIKGSISIVLRLHYLCPWVVNISTEQLQTWIYSDHGKESELQEFVSTTIQNLRQIYRDIMEMKKQYDTK</sequence>
<comment type="caution">
    <text evidence="2">The sequence shown here is derived from an EMBL/GenBank/DDBJ whole genome shotgun (WGS) entry which is preliminary data.</text>
</comment>
<name>A0A9W5T9F6_BABOV</name>
<dbReference type="AlphaFoldDB" id="A0A9W5T9F6"/>
<accession>A0A9W5T9F6</accession>
<dbReference type="OrthoDB" id="360726at2759"/>
<protein>
    <submittedName>
        <fullName evidence="2">Glycine dehydrogenase, putative</fullName>
    </submittedName>
</protein>
<evidence type="ECO:0000313" key="3">
    <source>
        <dbReference type="Proteomes" id="UP001057455"/>
    </source>
</evidence>
<reference evidence="2" key="1">
    <citation type="submission" date="2019-12" db="EMBL/GenBank/DDBJ databases">
        <title>Genome sequence of Babesia ovis.</title>
        <authorList>
            <person name="Yamagishi J."/>
            <person name="Sevinc F."/>
            <person name="Xuan X."/>
        </authorList>
    </citation>
    <scope>NUCLEOTIDE SEQUENCE</scope>
    <source>
        <strain evidence="2">Selcuk</strain>
    </source>
</reference>
<organism evidence="2 3">
    <name type="scientific">Babesia ovis</name>
    <dbReference type="NCBI Taxonomy" id="5869"/>
    <lineage>
        <taxon>Eukaryota</taxon>
        <taxon>Sar</taxon>
        <taxon>Alveolata</taxon>
        <taxon>Apicomplexa</taxon>
        <taxon>Aconoidasida</taxon>
        <taxon>Piroplasmida</taxon>
        <taxon>Babesiidae</taxon>
        <taxon>Babesia</taxon>
    </lineage>
</organism>
<feature type="compositionally biased region" description="Polar residues" evidence="1">
    <location>
        <begin position="146"/>
        <end position="161"/>
    </location>
</feature>
<gene>
    <name evidence="2" type="ORF">BaOVIS_006000</name>
</gene>
<evidence type="ECO:0000313" key="2">
    <source>
        <dbReference type="EMBL" id="GFE53196.1"/>
    </source>
</evidence>
<proteinExistence type="predicted"/>